<dbReference type="Proteomes" id="UP000265566">
    <property type="component" value="Chromosome 7"/>
</dbReference>
<dbReference type="OrthoDB" id="591557at2759"/>
<dbReference type="Gramene" id="rna40354">
    <property type="protein sequence ID" value="RHN45925.1"/>
    <property type="gene ID" value="gene40354"/>
</dbReference>
<evidence type="ECO:0000313" key="3">
    <source>
        <dbReference type="EMBL" id="RHN45925.1"/>
    </source>
</evidence>
<reference evidence="2 5" key="1">
    <citation type="journal article" date="2011" name="Nature">
        <title>The Medicago genome provides insight into the evolution of rhizobial symbioses.</title>
        <authorList>
            <person name="Young N.D."/>
            <person name="Debelle F."/>
            <person name="Oldroyd G.E."/>
            <person name="Geurts R."/>
            <person name="Cannon S.B."/>
            <person name="Udvardi M.K."/>
            <person name="Benedito V.A."/>
            <person name="Mayer K.F."/>
            <person name="Gouzy J."/>
            <person name="Schoof H."/>
            <person name="Van de Peer Y."/>
            <person name="Proost S."/>
            <person name="Cook D.R."/>
            <person name="Meyers B.C."/>
            <person name="Spannagl M."/>
            <person name="Cheung F."/>
            <person name="De Mita S."/>
            <person name="Krishnakumar V."/>
            <person name="Gundlach H."/>
            <person name="Zhou S."/>
            <person name="Mudge J."/>
            <person name="Bharti A.K."/>
            <person name="Murray J.D."/>
            <person name="Naoumkina M.A."/>
            <person name="Rosen B."/>
            <person name="Silverstein K.A."/>
            <person name="Tang H."/>
            <person name="Rombauts S."/>
            <person name="Zhao P.X."/>
            <person name="Zhou P."/>
            <person name="Barbe V."/>
            <person name="Bardou P."/>
            <person name="Bechner M."/>
            <person name="Bellec A."/>
            <person name="Berger A."/>
            <person name="Berges H."/>
            <person name="Bidwell S."/>
            <person name="Bisseling T."/>
            <person name="Choisne N."/>
            <person name="Couloux A."/>
            <person name="Denny R."/>
            <person name="Deshpande S."/>
            <person name="Dai X."/>
            <person name="Doyle J.J."/>
            <person name="Dudez A.M."/>
            <person name="Farmer A.D."/>
            <person name="Fouteau S."/>
            <person name="Franken C."/>
            <person name="Gibelin C."/>
            <person name="Gish J."/>
            <person name="Goldstein S."/>
            <person name="Gonzalez A.J."/>
            <person name="Green P.J."/>
            <person name="Hallab A."/>
            <person name="Hartog M."/>
            <person name="Hua A."/>
            <person name="Humphray S.J."/>
            <person name="Jeong D.H."/>
            <person name="Jing Y."/>
            <person name="Jocker A."/>
            <person name="Kenton S.M."/>
            <person name="Kim D.J."/>
            <person name="Klee K."/>
            <person name="Lai H."/>
            <person name="Lang C."/>
            <person name="Lin S."/>
            <person name="Macmil S.L."/>
            <person name="Magdelenat G."/>
            <person name="Matthews L."/>
            <person name="McCorrison J."/>
            <person name="Monaghan E.L."/>
            <person name="Mun J.H."/>
            <person name="Najar F.Z."/>
            <person name="Nicholson C."/>
            <person name="Noirot C."/>
            <person name="O'Bleness M."/>
            <person name="Paule C.R."/>
            <person name="Poulain J."/>
            <person name="Prion F."/>
            <person name="Qin B."/>
            <person name="Qu C."/>
            <person name="Retzel E.F."/>
            <person name="Riddle C."/>
            <person name="Sallet E."/>
            <person name="Samain S."/>
            <person name="Samson N."/>
            <person name="Sanders I."/>
            <person name="Saurat O."/>
            <person name="Scarpelli C."/>
            <person name="Schiex T."/>
            <person name="Segurens B."/>
            <person name="Severin A.J."/>
            <person name="Sherrier D.J."/>
            <person name="Shi R."/>
            <person name="Sims S."/>
            <person name="Singer S.R."/>
            <person name="Sinharoy S."/>
            <person name="Sterck L."/>
            <person name="Viollet A."/>
            <person name="Wang B.B."/>
            <person name="Wang K."/>
            <person name="Wang M."/>
            <person name="Wang X."/>
            <person name="Warfsmann J."/>
            <person name="Weissenbach J."/>
            <person name="White D.D."/>
            <person name="White J.D."/>
            <person name="Wiley G.B."/>
            <person name="Wincker P."/>
            <person name="Xing Y."/>
            <person name="Yang L."/>
            <person name="Yao Z."/>
            <person name="Ying F."/>
            <person name="Zhai J."/>
            <person name="Zhou L."/>
            <person name="Zuber A."/>
            <person name="Denarie J."/>
            <person name="Dixon R.A."/>
            <person name="May G.D."/>
            <person name="Schwartz D.C."/>
            <person name="Rogers J."/>
            <person name="Quetier F."/>
            <person name="Town C.D."/>
            <person name="Roe B.A."/>
        </authorList>
    </citation>
    <scope>NUCLEOTIDE SEQUENCE [LARGE SCALE GENOMIC DNA]</scope>
    <source>
        <strain evidence="2">A17</strain>
        <strain evidence="4 5">cv. Jemalong A17</strain>
    </source>
</reference>
<dbReference type="AlphaFoldDB" id="A0A072TZA0"/>
<dbReference type="Proteomes" id="UP000002051">
    <property type="component" value="Unassembled WGS sequence"/>
</dbReference>
<name>A0A072TZA0_MEDTR</name>
<dbReference type="HOGENOM" id="CLU_027176_0_1_1"/>
<organism evidence="2 5">
    <name type="scientific">Medicago truncatula</name>
    <name type="common">Barrel medic</name>
    <name type="synonym">Medicago tribuloides</name>
    <dbReference type="NCBI Taxonomy" id="3880"/>
    <lineage>
        <taxon>Eukaryota</taxon>
        <taxon>Viridiplantae</taxon>
        <taxon>Streptophyta</taxon>
        <taxon>Embryophyta</taxon>
        <taxon>Tracheophyta</taxon>
        <taxon>Spermatophyta</taxon>
        <taxon>Magnoliopsida</taxon>
        <taxon>eudicotyledons</taxon>
        <taxon>Gunneridae</taxon>
        <taxon>Pentapetalae</taxon>
        <taxon>rosids</taxon>
        <taxon>fabids</taxon>
        <taxon>Fabales</taxon>
        <taxon>Fabaceae</taxon>
        <taxon>Papilionoideae</taxon>
        <taxon>50 kb inversion clade</taxon>
        <taxon>NPAAA clade</taxon>
        <taxon>Hologalegina</taxon>
        <taxon>IRL clade</taxon>
        <taxon>Trifolieae</taxon>
        <taxon>Medicago</taxon>
    </lineage>
</organism>
<sequence>MSLLSPSQRPTITSPKFIPNEHIPDLLSLLPVKSLLRFRCLSKSHDSLISDPNFIKLHLTRSAQKEDFTLVSTSDRNVVSFTVFRLLENPPIIIDLPEDPYHKLTEDSLYVVGSYNGLLCLYGQFFTPNYNSVTWLRFWNPATRKISAKLGFSIHNGLYFYPNLTLGYDKSANTYKVVYFVPNTINVSVFNLQHNSWRNIQNSPVTHDYSMNAVHLSGCISWLAIRNYSAPYNCENITVQQFVIISIDLSTETHSQILPPQGFTEAPIVVPNLSVLNDYLCFSHDYQKTHFVIWKMKELGVEDSWTQLFQISYNNLQIYDHFNGLEFRLLPLCLSEKSDTLLLTNSPESRAILYNWRYNRAERINKPWFNGKNYVESLVWFR</sequence>
<gene>
    <name evidence="4" type="primary">25498370</name>
    <name evidence="2" type="ordered locus">MTR_7g056710</name>
    <name evidence="3" type="ORF">MtrunA17_Chr7g0236711</name>
</gene>
<dbReference type="STRING" id="3880.A0A072TZA0"/>
<dbReference type="Pfam" id="PF07734">
    <property type="entry name" value="FBA_1"/>
    <property type="match status" value="1"/>
</dbReference>
<reference evidence="2 5" key="2">
    <citation type="journal article" date="2014" name="BMC Genomics">
        <title>An improved genome release (version Mt4.0) for the model legume Medicago truncatula.</title>
        <authorList>
            <person name="Tang H."/>
            <person name="Krishnakumar V."/>
            <person name="Bidwell S."/>
            <person name="Rosen B."/>
            <person name="Chan A."/>
            <person name="Zhou S."/>
            <person name="Gentzbittel L."/>
            <person name="Childs K.L."/>
            <person name="Yandell M."/>
            <person name="Gundlach H."/>
            <person name="Mayer K.F."/>
            <person name="Schwartz D.C."/>
            <person name="Town C.D."/>
        </authorList>
    </citation>
    <scope>GENOME REANNOTATION</scope>
    <source>
        <strain evidence="2">A17</strain>
        <strain evidence="4 5">cv. Jemalong A17</strain>
    </source>
</reference>
<dbReference type="InterPro" id="IPR017451">
    <property type="entry name" value="F-box-assoc_interact_dom"/>
</dbReference>
<reference evidence="4" key="3">
    <citation type="submission" date="2015-04" db="UniProtKB">
        <authorList>
            <consortium name="EnsemblPlants"/>
        </authorList>
    </citation>
    <scope>IDENTIFICATION</scope>
    <source>
        <strain evidence="4">cv. Jemalong A17</strain>
    </source>
</reference>
<evidence type="ECO:0000313" key="6">
    <source>
        <dbReference type="Proteomes" id="UP000265566"/>
    </source>
</evidence>
<dbReference type="KEGG" id="mtr:25498370"/>
<evidence type="ECO:0000259" key="1">
    <source>
        <dbReference type="Pfam" id="PF07734"/>
    </source>
</evidence>
<evidence type="ECO:0000313" key="5">
    <source>
        <dbReference type="Proteomes" id="UP000002051"/>
    </source>
</evidence>
<feature type="domain" description="F-box associated beta-propeller type 1" evidence="1">
    <location>
        <begin position="94"/>
        <end position="357"/>
    </location>
</feature>
<dbReference type="NCBIfam" id="TIGR01640">
    <property type="entry name" value="F_box_assoc_1"/>
    <property type="match status" value="1"/>
</dbReference>
<protein>
    <submittedName>
        <fullName evidence="2">F-box protein interaction domain protein</fullName>
    </submittedName>
    <submittedName>
        <fullName evidence="3">Putative F-box associated interaction domain-containing protein</fullName>
    </submittedName>
</protein>
<proteinExistence type="predicted"/>
<dbReference type="EnsemblPlants" id="KEH22757">
    <property type="protein sequence ID" value="KEH22757"/>
    <property type="gene ID" value="MTR_7g056710"/>
</dbReference>
<dbReference type="EMBL" id="PSQE01000007">
    <property type="protein sequence ID" value="RHN45925.1"/>
    <property type="molecule type" value="Genomic_DNA"/>
</dbReference>
<evidence type="ECO:0000313" key="2">
    <source>
        <dbReference type="EMBL" id="KEH22757.1"/>
    </source>
</evidence>
<accession>A0A072TZA0</accession>
<keyword evidence="5" id="KW-1185">Reference proteome</keyword>
<dbReference type="InterPro" id="IPR050796">
    <property type="entry name" value="SCF_F-box_component"/>
</dbReference>
<evidence type="ECO:0000313" key="4">
    <source>
        <dbReference type="EnsemblPlants" id="KEH22757"/>
    </source>
</evidence>
<reference evidence="3" key="5">
    <citation type="journal article" date="2018" name="Nat. Plants">
        <title>Whole-genome landscape of Medicago truncatula symbiotic genes.</title>
        <authorList>
            <person name="Pecrix Y."/>
            <person name="Gamas P."/>
            <person name="Carrere S."/>
        </authorList>
    </citation>
    <scope>NUCLEOTIDE SEQUENCE</scope>
    <source>
        <tissue evidence="3">Leaves</tissue>
    </source>
</reference>
<dbReference type="PANTHER" id="PTHR31672:SF13">
    <property type="entry name" value="F-BOX PROTEIN CPR30-LIKE"/>
    <property type="match status" value="1"/>
</dbReference>
<dbReference type="EMBL" id="CM001223">
    <property type="protein sequence ID" value="KEH22757.1"/>
    <property type="molecule type" value="Genomic_DNA"/>
</dbReference>
<reference evidence="6" key="4">
    <citation type="journal article" date="2018" name="Nat. Plants">
        <title>Whole-genome landscape of Medicago truncatula symbiotic genes.</title>
        <authorList>
            <person name="Pecrix Y."/>
            <person name="Staton S.E."/>
            <person name="Sallet E."/>
            <person name="Lelandais-Briere C."/>
            <person name="Moreau S."/>
            <person name="Carrere S."/>
            <person name="Blein T."/>
            <person name="Jardinaud M.F."/>
            <person name="Latrasse D."/>
            <person name="Zouine M."/>
            <person name="Zahm M."/>
            <person name="Kreplak J."/>
            <person name="Mayjonade B."/>
            <person name="Satge C."/>
            <person name="Perez M."/>
            <person name="Cauet S."/>
            <person name="Marande W."/>
            <person name="Chantry-Darmon C."/>
            <person name="Lopez-Roques C."/>
            <person name="Bouchez O."/>
            <person name="Berard A."/>
            <person name="Debelle F."/>
            <person name="Munos S."/>
            <person name="Bendahmane A."/>
            <person name="Berges H."/>
            <person name="Niebel A."/>
            <person name="Buitink J."/>
            <person name="Frugier F."/>
            <person name="Benhamed M."/>
            <person name="Crespi M."/>
            <person name="Gouzy J."/>
            <person name="Gamas P."/>
        </authorList>
    </citation>
    <scope>NUCLEOTIDE SEQUENCE [LARGE SCALE GENOMIC DNA]</scope>
    <source>
        <strain evidence="6">cv. Jemalong A17</strain>
    </source>
</reference>
<dbReference type="PANTHER" id="PTHR31672">
    <property type="entry name" value="BNACNNG10540D PROTEIN"/>
    <property type="match status" value="1"/>
</dbReference>
<dbReference type="InterPro" id="IPR006527">
    <property type="entry name" value="F-box-assoc_dom_typ1"/>
</dbReference>